<dbReference type="Pfam" id="PF19296">
    <property type="entry name" value="RelA_AH_RIS"/>
    <property type="match status" value="1"/>
</dbReference>
<feature type="domain" description="ACT" evidence="7">
    <location>
        <begin position="664"/>
        <end position="737"/>
    </location>
</feature>
<keyword evidence="9" id="KW-0418">Kinase</keyword>
<dbReference type="GO" id="GO:0016301">
    <property type="term" value="F:kinase activity"/>
    <property type="evidence" value="ECO:0007669"/>
    <property type="project" value="UniProtKB-KW"/>
</dbReference>
<dbReference type="Pfam" id="PF04607">
    <property type="entry name" value="RelA_SpoT"/>
    <property type="match status" value="1"/>
</dbReference>
<dbReference type="NCBIfam" id="TIGR00691">
    <property type="entry name" value="spoT_relA"/>
    <property type="match status" value="1"/>
</dbReference>
<dbReference type="SUPFAM" id="SSF81271">
    <property type="entry name" value="TGS-like"/>
    <property type="match status" value="1"/>
</dbReference>
<dbReference type="Pfam" id="PF13291">
    <property type="entry name" value="ACT_4"/>
    <property type="match status" value="1"/>
</dbReference>
<evidence type="ECO:0000256" key="2">
    <source>
        <dbReference type="ARBA" id="ARBA00025704"/>
    </source>
</evidence>
<dbReference type="InterPro" id="IPR045600">
    <property type="entry name" value="RelA/SpoT_AH_RIS"/>
</dbReference>
<reference evidence="10 12" key="2">
    <citation type="submission" date="2019-03" db="EMBL/GenBank/DDBJ databases">
        <title>Genomic Encyclopedia of Archaeal and Bacterial Type Strains, Phase II (KMG-II): from individual species to whole genera.</title>
        <authorList>
            <person name="Goeker M."/>
        </authorList>
    </citation>
    <scope>NUCLEOTIDE SEQUENCE [LARGE SCALE GENOMIC DNA]</scope>
    <source>
        <strain evidence="10 12">DSM 15594</strain>
    </source>
</reference>
<evidence type="ECO:0000313" key="11">
    <source>
        <dbReference type="Proteomes" id="UP000243640"/>
    </source>
</evidence>
<name>A0A235CJ91_9GAMM</name>
<evidence type="ECO:0000256" key="3">
    <source>
        <dbReference type="ARBA" id="ARBA00029754"/>
    </source>
</evidence>
<dbReference type="CDD" id="cd04876">
    <property type="entry name" value="ACT_RelA-SpoT"/>
    <property type="match status" value="1"/>
</dbReference>
<comment type="similarity">
    <text evidence="6">Belongs to the relA/spoT family.</text>
</comment>
<dbReference type="CDD" id="cd01668">
    <property type="entry name" value="TGS_RSH"/>
    <property type="match status" value="1"/>
</dbReference>
<dbReference type="InterPro" id="IPR007685">
    <property type="entry name" value="RelA_SpoT"/>
</dbReference>
<evidence type="ECO:0000256" key="1">
    <source>
        <dbReference type="ARBA" id="ARBA00019852"/>
    </source>
</evidence>
<dbReference type="InterPro" id="IPR004095">
    <property type="entry name" value="TGS"/>
</dbReference>
<dbReference type="FunFam" id="3.30.70.260:FF:000010">
    <property type="entry name" value="GTP pyrophosphokinase RelA"/>
    <property type="match status" value="1"/>
</dbReference>
<dbReference type="GO" id="GO:0008728">
    <property type="term" value="F:GTP diphosphokinase activity"/>
    <property type="evidence" value="ECO:0007669"/>
    <property type="project" value="TreeGrafter"/>
</dbReference>
<evidence type="ECO:0000256" key="4">
    <source>
        <dbReference type="ARBA" id="ARBA00032407"/>
    </source>
</evidence>
<dbReference type="InterPro" id="IPR002912">
    <property type="entry name" value="ACT_dom"/>
</dbReference>
<keyword evidence="9" id="KW-0808">Transferase</keyword>
<dbReference type="FunFam" id="3.30.460.10:FF:000001">
    <property type="entry name" value="GTP pyrophosphokinase RelA"/>
    <property type="match status" value="1"/>
</dbReference>
<protein>
    <recommendedName>
        <fullName evidence="1">GTP pyrophosphokinase</fullName>
    </recommendedName>
    <alternativeName>
        <fullName evidence="4">(p)ppGpp synthase</fullName>
    </alternativeName>
    <alternativeName>
        <fullName evidence="3">ATP:GTP 3'-pyrophosphotransferase</fullName>
    </alternativeName>
    <alternativeName>
        <fullName evidence="5">ppGpp synthase I</fullName>
    </alternativeName>
</protein>
<dbReference type="PANTHER" id="PTHR21262">
    <property type="entry name" value="GUANOSINE-3',5'-BIS DIPHOSPHATE 3'-PYROPHOSPHOHYDROLASE"/>
    <property type="match status" value="1"/>
</dbReference>
<dbReference type="SUPFAM" id="SSF109604">
    <property type="entry name" value="HD-domain/PDEase-like"/>
    <property type="match status" value="1"/>
</dbReference>
<keyword evidence="12" id="KW-1185">Reference proteome</keyword>
<dbReference type="OrthoDB" id="9805041at2"/>
<dbReference type="InterPro" id="IPR033655">
    <property type="entry name" value="TGS_RelA/SpoT"/>
</dbReference>
<dbReference type="InterPro" id="IPR043519">
    <property type="entry name" value="NT_sf"/>
</dbReference>
<dbReference type="RefSeq" id="WP_094278078.1">
    <property type="nucleotide sequence ID" value="NZ_JBLWZI010000005.1"/>
</dbReference>
<dbReference type="EMBL" id="SODO01000005">
    <property type="protein sequence ID" value="TDW59405.1"/>
    <property type="molecule type" value="Genomic_DNA"/>
</dbReference>
<comment type="function">
    <text evidence="6">In eubacteria ppGpp (guanosine 3'-diphosphate 5'-diphosphate) is a mediator of the stringent response that coordinates a variety of cellular activities in response to changes in nutritional abundance.</text>
</comment>
<dbReference type="GO" id="GO:0005886">
    <property type="term" value="C:plasma membrane"/>
    <property type="evidence" value="ECO:0007669"/>
    <property type="project" value="TreeGrafter"/>
</dbReference>
<dbReference type="GO" id="GO:0008893">
    <property type="term" value="F:guanosine-3',5'-bis(diphosphate) 3'-diphosphatase activity"/>
    <property type="evidence" value="ECO:0007669"/>
    <property type="project" value="TreeGrafter"/>
</dbReference>
<gene>
    <name evidence="9" type="ORF">B6S09_08540</name>
    <name evidence="10" type="ORF">LY04_01656</name>
</gene>
<dbReference type="CDD" id="cd05399">
    <property type="entry name" value="NT_Rel-Spo_like"/>
    <property type="match status" value="1"/>
</dbReference>
<dbReference type="Pfam" id="PF13328">
    <property type="entry name" value="HD_4"/>
    <property type="match status" value="1"/>
</dbReference>
<proteinExistence type="inferred from homology"/>
<dbReference type="InterPro" id="IPR012675">
    <property type="entry name" value="Beta-grasp_dom_sf"/>
</dbReference>
<evidence type="ECO:0000259" key="7">
    <source>
        <dbReference type="PROSITE" id="PS51671"/>
    </source>
</evidence>
<accession>A0A235CJ91</accession>
<dbReference type="NCBIfam" id="NF008124">
    <property type="entry name" value="PRK10872.1"/>
    <property type="match status" value="1"/>
</dbReference>
<dbReference type="Gene3D" id="3.10.20.30">
    <property type="match status" value="1"/>
</dbReference>
<dbReference type="PROSITE" id="PS51671">
    <property type="entry name" value="ACT"/>
    <property type="match status" value="1"/>
</dbReference>
<comment type="pathway">
    <text evidence="2">Purine metabolism.</text>
</comment>
<dbReference type="InterPro" id="IPR012676">
    <property type="entry name" value="TGS-like"/>
</dbReference>
<dbReference type="Gene3D" id="1.10.3210.10">
    <property type="entry name" value="Hypothetical protein af1432"/>
    <property type="match status" value="1"/>
</dbReference>
<dbReference type="SMART" id="SM00954">
    <property type="entry name" value="RelA_SpoT"/>
    <property type="match status" value="1"/>
</dbReference>
<dbReference type="InterPro" id="IPR045865">
    <property type="entry name" value="ACT-like_dom_sf"/>
</dbReference>
<dbReference type="Pfam" id="PF02824">
    <property type="entry name" value="TGS"/>
    <property type="match status" value="1"/>
</dbReference>
<dbReference type="Gene3D" id="3.30.460.10">
    <property type="entry name" value="Beta Polymerase, domain 2"/>
    <property type="match status" value="1"/>
</dbReference>
<evidence type="ECO:0000256" key="5">
    <source>
        <dbReference type="ARBA" id="ARBA00033308"/>
    </source>
</evidence>
<dbReference type="GO" id="GO:0042594">
    <property type="term" value="P:response to starvation"/>
    <property type="evidence" value="ECO:0007669"/>
    <property type="project" value="TreeGrafter"/>
</dbReference>
<dbReference type="InterPro" id="IPR004811">
    <property type="entry name" value="RelA/Spo_fam"/>
</dbReference>
<comment type="caution">
    <text evidence="9">The sequence shown here is derived from an EMBL/GenBank/DDBJ whole genome shotgun (WGS) entry which is preliminary data.</text>
</comment>
<evidence type="ECO:0000313" key="9">
    <source>
        <dbReference type="EMBL" id="OYD24661.1"/>
    </source>
</evidence>
<feature type="domain" description="TGS" evidence="8">
    <location>
        <begin position="400"/>
        <end position="461"/>
    </location>
</feature>
<dbReference type="FunFam" id="3.10.20.30:FF:000002">
    <property type="entry name" value="GTP pyrophosphokinase (RelA/SpoT)"/>
    <property type="match status" value="1"/>
</dbReference>
<dbReference type="Gene3D" id="3.30.70.260">
    <property type="match status" value="1"/>
</dbReference>
<dbReference type="SUPFAM" id="SSF81301">
    <property type="entry name" value="Nucleotidyltransferase"/>
    <property type="match status" value="1"/>
</dbReference>
<dbReference type="GO" id="GO:0015949">
    <property type="term" value="P:nucleobase-containing small molecule interconversion"/>
    <property type="evidence" value="ECO:0007669"/>
    <property type="project" value="UniProtKB-ARBA"/>
</dbReference>
<sequence length="737" mass="83643">MVAVRETHLKSTFCLQEWVDGLSVDVSERARLKAIYEYCRQLDVNPETSARLLAQGVEMVGILLTLSMDADTLRSALLYPFLENRILTAERVQEDFGDNIHQLLQGVADMEAIRSLQHVHGDKGNEAQADKVRRMLLAMVEDVRAVVIKLAERITCLREVKNADEETRVLVAKEIANIYAPLANRLGIGQLKWELEDLSFRYLHPETYKRIARLLDEKRLAREDYIASFVGALNHALHEAGVDAEVYGRPKHIYSIWRKMQKKSLDFDELFDVRAVRVVTHRLQDCYAALGIVHTQWRHIPREFDDYVANPKPNGYQSIHTVVIGPEGKTVEIQIRTEQMHQDAELGVAAHWKYKEGAGSGKQGGYEEKIAWLRKLLAWQEDMAESGSLVDELRSQVFEDRVYVFTPKGDVVDMPAGATPLDFAYYVHSQVGHRCIGAKIDGRIVPFTYQLQTGDQVEIITQKHPNPSRDWMNPNQGFLRTSRARSKVATWFKKQDRDKNILAGRELLDKELERLGMGFSWLDKKALERFNVTSLDDLLAGIGGGDLRINQLLNYLQSQHKKPSSEEQDQQVLRELEQKAAKKPQDNKPKGHIVVQGVGNLLTNTARCCQPIPGDEIIGFITQGRGISIHRADCEQLKELALQHPERMVDAVWGEDNGGGYQLTLRVVANDRSGLLRDITTILANEKINVMGVNSRSNRKQQTATIDMELEVYNIDTLSRTLARIGQLPDILEARRL</sequence>
<dbReference type="AlphaFoldDB" id="A0A235CJ91"/>
<dbReference type="PROSITE" id="PS51880">
    <property type="entry name" value="TGS"/>
    <property type="match status" value="1"/>
</dbReference>
<dbReference type="PANTHER" id="PTHR21262:SF31">
    <property type="entry name" value="GTP PYROPHOSPHOKINASE"/>
    <property type="match status" value="1"/>
</dbReference>
<organism evidence="9 11">
    <name type="scientific">Oceanimonas baumannii</name>
    <dbReference type="NCBI Taxonomy" id="129578"/>
    <lineage>
        <taxon>Bacteria</taxon>
        <taxon>Pseudomonadati</taxon>
        <taxon>Pseudomonadota</taxon>
        <taxon>Gammaproteobacteria</taxon>
        <taxon>Aeromonadales</taxon>
        <taxon>Aeromonadaceae</taxon>
        <taxon>Oceanimonas</taxon>
    </lineage>
</organism>
<dbReference type="SUPFAM" id="SSF55021">
    <property type="entry name" value="ACT-like"/>
    <property type="match status" value="1"/>
</dbReference>
<dbReference type="GO" id="GO:0015969">
    <property type="term" value="P:guanosine tetraphosphate metabolic process"/>
    <property type="evidence" value="ECO:0007669"/>
    <property type="project" value="InterPro"/>
</dbReference>
<evidence type="ECO:0000313" key="12">
    <source>
        <dbReference type="Proteomes" id="UP000295058"/>
    </source>
</evidence>
<evidence type="ECO:0000259" key="8">
    <source>
        <dbReference type="PROSITE" id="PS51880"/>
    </source>
</evidence>
<evidence type="ECO:0000256" key="6">
    <source>
        <dbReference type="RuleBase" id="RU003847"/>
    </source>
</evidence>
<dbReference type="EMBL" id="NQJF01000006">
    <property type="protein sequence ID" value="OYD24661.1"/>
    <property type="molecule type" value="Genomic_DNA"/>
</dbReference>
<dbReference type="Proteomes" id="UP000243640">
    <property type="component" value="Unassembled WGS sequence"/>
</dbReference>
<evidence type="ECO:0000313" key="10">
    <source>
        <dbReference type="EMBL" id="TDW59405.1"/>
    </source>
</evidence>
<dbReference type="Proteomes" id="UP000295058">
    <property type="component" value="Unassembled WGS sequence"/>
</dbReference>
<reference evidence="9 11" key="1">
    <citation type="submission" date="2017-08" db="EMBL/GenBank/DDBJ databases">
        <title>Draft Genome Sequence of the Marine Bacterium Oceanimonas baumannii ATCC 700832.</title>
        <authorList>
            <person name="Mcclelland W.D."/>
            <person name="Brennan M.A."/>
            <person name="Trachtenberg A.M."/>
            <person name="Maclea K.S."/>
        </authorList>
    </citation>
    <scope>NUCLEOTIDE SEQUENCE [LARGE SCALE GENOMIC DNA]</scope>
    <source>
        <strain evidence="9 11">ATCC 700832</strain>
    </source>
</reference>